<organism evidence="1 2">
    <name type="scientific">Prochlorothrix hollandica PCC 9006 = CALU 1027</name>
    <dbReference type="NCBI Taxonomy" id="317619"/>
    <lineage>
        <taxon>Bacteria</taxon>
        <taxon>Bacillati</taxon>
        <taxon>Cyanobacteriota</taxon>
        <taxon>Cyanophyceae</taxon>
        <taxon>Prochlorotrichales</taxon>
        <taxon>Prochlorotrichaceae</taxon>
        <taxon>Prochlorothrix</taxon>
    </lineage>
</organism>
<dbReference type="STRING" id="317619.GCA_000332315_02560"/>
<proteinExistence type="predicted"/>
<dbReference type="RefSeq" id="WP_017712911.1">
    <property type="nucleotide sequence ID" value="NZ_KB235938.1"/>
</dbReference>
<dbReference type="Gene3D" id="3.40.50.300">
    <property type="entry name" value="P-loop containing nucleotide triphosphate hydrolases"/>
    <property type="match status" value="1"/>
</dbReference>
<gene>
    <name evidence="1" type="ORF">PROH_18350</name>
</gene>
<dbReference type="eggNOG" id="ENOG502ZC6K">
    <property type="taxonomic scope" value="Bacteria"/>
</dbReference>
<dbReference type="InterPro" id="IPR027417">
    <property type="entry name" value="P-loop_NTPase"/>
</dbReference>
<dbReference type="OrthoDB" id="7062607at2"/>
<keyword evidence="2" id="KW-1185">Reference proteome</keyword>
<reference evidence="1" key="1">
    <citation type="submission" date="2012-04" db="EMBL/GenBank/DDBJ databases">
        <authorList>
            <person name="Borisov I.G."/>
            <person name="Ivanikova N.V."/>
            <person name="Pinevich A.V."/>
        </authorList>
    </citation>
    <scope>NUCLEOTIDE SEQUENCE</scope>
    <source>
        <strain evidence="1">CALU 1027</strain>
    </source>
</reference>
<dbReference type="Proteomes" id="UP000034681">
    <property type="component" value="Unassembled WGS sequence"/>
</dbReference>
<dbReference type="EMBL" id="AJTX02000008">
    <property type="protein sequence ID" value="KKI98420.1"/>
    <property type="molecule type" value="Genomic_DNA"/>
</dbReference>
<dbReference type="SUPFAM" id="SSF52540">
    <property type="entry name" value="P-loop containing nucleoside triphosphate hydrolases"/>
    <property type="match status" value="1"/>
</dbReference>
<evidence type="ECO:0008006" key="3">
    <source>
        <dbReference type="Google" id="ProtNLM"/>
    </source>
</evidence>
<evidence type="ECO:0000313" key="1">
    <source>
        <dbReference type="EMBL" id="KKI98420.1"/>
    </source>
</evidence>
<protein>
    <recommendedName>
        <fullName evidence="3">Sulfotransferase</fullName>
    </recommendedName>
</protein>
<name>A0A0M2PPB6_PROHO</name>
<dbReference type="Pfam" id="PF13469">
    <property type="entry name" value="Sulfotransfer_3"/>
    <property type="match status" value="1"/>
</dbReference>
<dbReference type="AlphaFoldDB" id="A0A0M2PPB6"/>
<evidence type="ECO:0000313" key="2">
    <source>
        <dbReference type="Proteomes" id="UP000034681"/>
    </source>
</evidence>
<accession>A0A0M2PPB6</accession>
<comment type="caution">
    <text evidence="1">The sequence shown here is derived from an EMBL/GenBank/DDBJ whole genome shotgun (WGS) entry which is preliminary data.</text>
</comment>
<sequence>MVPVAGRSAQKICFIAGAGHSGSTLLGLVLGSHSQGFYGGEMAKSRFLQNPQKVLRKRVCKLCGPDCPVWGDFQVQGQPDLYEQVARRVHKPLIIDSSKNLDWLGQQMATLDSTDAEIFLIFLQRDGRAVVNSRLRKYPDRPLETLVHNWMTQIETTQAFFAAAPVKKRVLRYEVLASEPEATVAELCQFLDLPPELAMVNYTQAEHHVLGGNNGTQFLVAKHQDYDHSFVQLSQRNKTYYQNHGSQIRLDRRWQQELPPAALDYFTETAGSLNQAFAWD</sequence>